<proteinExistence type="predicted"/>
<dbReference type="InterPro" id="IPR046947">
    <property type="entry name" value="LytR-like"/>
</dbReference>
<dbReference type="SUPFAM" id="SSF52172">
    <property type="entry name" value="CheY-like"/>
    <property type="match status" value="1"/>
</dbReference>
<dbReference type="RefSeq" id="WP_311662497.1">
    <property type="nucleotide sequence ID" value="NZ_JAVRHT010000009.1"/>
</dbReference>
<dbReference type="GO" id="GO:0003677">
    <property type="term" value="F:DNA binding"/>
    <property type="evidence" value="ECO:0007669"/>
    <property type="project" value="UniProtKB-KW"/>
</dbReference>
<dbReference type="InterPro" id="IPR011006">
    <property type="entry name" value="CheY-like_superfamily"/>
</dbReference>
<dbReference type="PROSITE" id="PS50110">
    <property type="entry name" value="RESPONSE_REGULATORY"/>
    <property type="match status" value="1"/>
</dbReference>
<dbReference type="InterPro" id="IPR007492">
    <property type="entry name" value="LytTR_DNA-bd_dom"/>
</dbReference>
<dbReference type="Pfam" id="PF04397">
    <property type="entry name" value="LytTR"/>
    <property type="match status" value="1"/>
</dbReference>
<feature type="domain" description="HTH LytTR-type" evidence="3">
    <location>
        <begin position="166"/>
        <end position="270"/>
    </location>
</feature>
<dbReference type="Proteomes" id="UP001267426">
    <property type="component" value="Unassembled WGS sequence"/>
</dbReference>
<dbReference type="Pfam" id="PF00072">
    <property type="entry name" value="Response_reg"/>
    <property type="match status" value="1"/>
</dbReference>
<feature type="modified residue" description="4-aspartylphosphate" evidence="1">
    <location>
        <position position="67"/>
    </location>
</feature>
<keyword evidence="4" id="KW-0238">DNA-binding</keyword>
<evidence type="ECO:0000259" key="2">
    <source>
        <dbReference type="PROSITE" id="PS50110"/>
    </source>
</evidence>
<name>A0ABU3BPD4_9BACT</name>
<dbReference type="Gene3D" id="2.40.50.1020">
    <property type="entry name" value="LytTr DNA-binding domain"/>
    <property type="match status" value="1"/>
</dbReference>
<reference evidence="4 5" key="1">
    <citation type="submission" date="2023-09" db="EMBL/GenBank/DDBJ databases">
        <authorList>
            <person name="Rey-Velasco X."/>
        </authorList>
    </citation>
    <scope>NUCLEOTIDE SEQUENCE [LARGE SCALE GENOMIC DNA]</scope>
    <source>
        <strain evidence="4 5">F394</strain>
    </source>
</reference>
<evidence type="ECO:0000313" key="5">
    <source>
        <dbReference type="Proteomes" id="UP001267426"/>
    </source>
</evidence>
<keyword evidence="1" id="KW-0597">Phosphoprotein</keyword>
<evidence type="ECO:0000256" key="1">
    <source>
        <dbReference type="PROSITE-ProRule" id="PRU00169"/>
    </source>
</evidence>
<dbReference type="PANTHER" id="PTHR37299:SF1">
    <property type="entry name" value="STAGE 0 SPORULATION PROTEIN A HOMOLOG"/>
    <property type="match status" value="1"/>
</dbReference>
<accession>A0ABU3BPD4</accession>
<dbReference type="SMART" id="SM00448">
    <property type="entry name" value="REC"/>
    <property type="match status" value="1"/>
</dbReference>
<sequence length="274" mass="29206">MAEPLRVLVVDDEPLARQRVLDLLTAEPDVEVVGTAGTGRQAVAALAGGAQTAGAQTAGAVDVVFLDVQMPGLSGLEVAREVGPEAMPATVFVTAYDQHALAAFDVAAVDYLLKPFDDDRFRQALGRAREAVRLREVDALRGRLAVLLGAEPGAAPSERPAYLERIAVEGRGQVRLVPVADVDYVVSDGPYAEVHAGGEVHVIRETMRALEEQLDPALFFRVHRSTIVQVDRVEALLTAPGGDYAVRLRDGTRLGLSRSRRDAFARRLGVGGAG</sequence>
<organism evidence="4 5">
    <name type="scientific">Rubrivirga litoralis</name>
    <dbReference type="NCBI Taxonomy" id="3075598"/>
    <lineage>
        <taxon>Bacteria</taxon>
        <taxon>Pseudomonadati</taxon>
        <taxon>Rhodothermota</taxon>
        <taxon>Rhodothermia</taxon>
        <taxon>Rhodothermales</taxon>
        <taxon>Rubricoccaceae</taxon>
        <taxon>Rubrivirga</taxon>
    </lineage>
</organism>
<dbReference type="Gene3D" id="3.40.50.2300">
    <property type="match status" value="1"/>
</dbReference>
<keyword evidence="5" id="KW-1185">Reference proteome</keyword>
<dbReference type="InterPro" id="IPR001789">
    <property type="entry name" value="Sig_transdc_resp-reg_receiver"/>
</dbReference>
<protein>
    <submittedName>
        <fullName evidence="4">LytTR family DNA-binding domain-containing protein</fullName>
    </submittedName>
</protein>
<dbReference type="PROSITE" id="PS50930">
    <property type="entry name" value="HTH_LYTTR"/>
    <property type="match status" value="1"/>
</dbReference>
<dbReference type="EMBL" id="JAVRHT010000009">
    <property type="protein sequence ID" value="MDT0631155.1"/>
    <property type="molecule type" value="Genomic_DNA"/>
</dbReference>
<feature type="domain" description="Response regulatory" evidence="2">
    <location>
        <begin position="6"/>
        <end position="129"/>
    </location>
</feature>
<evidence type="ECO:0000259" key="3">
    <source>
        <dbReference type="PROSITE" id="PS50930"/>
    </source>
</evidence>
<dbReference type="SMART" id="SM00850">
    <property type="entry name" value="LytTR"/>
    <property type="match status" value="1"/>
</dbReference>
<dbReference type="PANTHER" id="PTHR37299">
    <property type="entry name" value="TRANSCRIPTIONAL REGULATOR-RELATED"/>
    <property type="match status" value="1"/>
</dbReference>
<evidence type="ECO:0000313" key="4">
    <source>
        <dbReference type="EMBL" id="MDT0631155.1"/>
    </source>
</evidence>
<comment type="caution">
    <text evidence="4">The sequence shown here is derived from an EMBL/GenBank/DDBJ whole genome shotgun (WGS) entry which is preliminary data.</text>
</comment>
<gene>
    <name evidence="4" type="ORF">RM540_05270</name>
</gene>